<dbReference type="Gene3D" id="1.20.1280.50">
    <property type="match status" value="1"/>
</dbReference>
<organism evidence="2 3">
    <name type="scientific">Papaver nudicaule</name>
    <name type="common">Iceland poppy</name>
    <dbReference type="NCBI Taxonomy" id="74823"/>
    <lineage>
        <taxon>Eukaryota</taxon>
        <taxon>Viridiplantae</taxon>
        <taxon>Streptophyta</taxon>
        <taxon>Embryophyta</taxon>
        <taxon>Tracheophyta</taxon>
        <taxon>Spermatophyta</taxon>
        <taxon>Magnoliopsida</taxon>
        <taxon>Ranunculales</taxon>
        <taxon>Papaveraceae</taxon>
        <taxon>Papaveroideae</taxon>
        <taxon>Papaver</taxon>
    </lineage>
</organism>
<evidence type="ECO:0000313" key="2">
    <source>
        <dbReference type="EMBL" id="MCL7048297.1"/>
    </source>
</evidence>
<dbReference type="CDD" id="cd22157">
    <property type="entry name" value="F-box_AtFBW1-like"/>
    <property type="match status" value="1"/>
</dbReference>
<dbReference type="EMBL" id="JAJJMA010303053">
    <property type="protein sequence ID" value="MCL7048297.1"/>
    <property type="molecule type" value="Genomic_DNA"/>
</dbReference>
<dbReference type="Pfam" id="PF00646">
    <property type="entry name" value="F-box"/>
    <property type="match status" value="1"/>
</dbReference>
<dbReference type="AlphaFoldDB" id="A0AA42B1T2"/>
<dbReference type="PANTHER" id="PTHR35546:SF121">
    <property type="entry name" value="F-BOX PROTEIN"/>
    <property type="match status" value="1"/>
</dbReference>
<dbReference type="SUPFAM" id="SSF81383">
    <property type="entry name" value="F-box domain"/>
    <property type="match status" value="1"/>
</dbReference>
<dbReference type="InterPro" id="IPR036047">
    <property type="entry name" value="F-box-like_dom_sf"/>
</dbReference>
<evidence type="ECO:0000259" key="1">
    <source>
        <dbReference type="SMART" id="SM00256"/>
    </source>
</evidence>
<dbReference type="InterPro" id="IPR055290">
    <property type="entry name" value="At3g26010-like"/>
</dbReference>
<dbReference type="Pfam" id="PF23635">
    <property type="entry name" value="Beta-prop_AT5G49610-like"/>
    <property type="match status" value="1"/>
</dbReference>
<name>A0AA42B1T2_PAPNU</name>
<feature type="domain" description="F-box" evidence="1">
    <location>
        <begin position="17"/>
        <end position="57"/>
    </location>
</feature>
<evidence type="ECO:0000313" key="3">
    <source>
        <dbReference type="Proteomes" id="UP001177140"/>
    </source>
</evidence>
<gene>
    <name evidence="2" type="ORF">MKW94_002785</name>
</gene>
<dbReference type="Proteomes" id="UP001177140">
    <property type="component" value="Unassembled WGS sequence"/>
</dbReference>
<accession>A0AA42B1T2</accession>
<dbReference type="InterPro" id="IPR001810">
    <property type="entry name" value="F-box_dom"/>
</dbReference>
<dbReference type="InterPro" id="IPR056594">
    <property type="entry name" value="AT5G49610-like_b-prop"/>
</dbReference>
<comment type="caution">
    <text evidence="2">The sequence shown here is derived from an EMBL/GenBank/DDBJ whole genome shotgun (WGS) entry which is preliminary data.</text>
</comment>
<keyword evidence="3" id="KW-1185">Reference proteome</keyword>
<dbReference type="PANTHER" id="PTHR35546">
    <property type="entry name" value="F-BOX PROTEIN INTERACTION DOMAIN PROTEIN-RELATED"/>
    <property type="match status" value="1"/>
</dbReference>
<dbReference type="SMART" id="SM00256">
    <property type="entry name" value="FBOX"/>
    <property type="match status" value="1"/>
</dbReference>
<protein>
    <recommendedName>
        <fullName evidence="1">F-box domain-containing protein</fullName>
    </recommendedName>
</protein>
<proteinExistence type="predicted"/>
<reference evidence="2" key="1">
    <citation type="submission" date="2022-03" db="EMBL/GenBank/DDBJ databases">
        <title>A functionally conserved STORR gene fusion in Papaver species that diverged 16.8 million years ago.</title>
        <authorList>
            <person name="Catania T."/>
        </authorList>
    </citation>
    <scope>NUCLEOTIDE SEQUENCE</scope>
    <source>
        <strain evidence="2">S-191538</strain>
    </source>
</reference>
<sequence>MEIVSREKTKKRMAEQLPMDLETEILCRLPIKNLTVFKCVSKSWNRLISHVCIPRITADVCILNLYRLHRKIVPELCDACCLSDKMPELNYRGSIPKDRDNKACYREIDCCNGLSLYMDEDICRYILVSRSTNQYFDIPEPLEGVKETFTALAFDPVQSNDYKIVLPLHHLDSPCLDIFSSDIGKWVRHIVPGDWVKHLLVVDYDITYYKEIKWARKTVYLDGMLYMLTLEKHLVLFDLKSLVVSAQVIKVPCQTGICRAGVIGQIRSVLYYVNYNEEYKLSVWQFDYHNASGSFWILKHCISVDDMLSENQAILHTMKLNHQARPCRLFEPYGIHPLLDIIYIALQGRVYSYHLESHKCELVWQIDRCLDWREAFVYAFSYSYVNVKDFRMEDHATKSTRDVKLENVSD</sequence>